<evidence type="ECO:0000313" key="1">
    <source>
        <dbReference type="EMBL" id="NJQ04484.1"/>
    </source>
</evidence>
<dbReference type="AlphaFoldDB" id="A0A7X6HXT9"/>
<comment type="caution">
    <text evidence="1">The sequence shown here is derived from an EMBL/GenBank/DDBJ whole genome shotgun (WGS) entry which is preliminary data.</text>
</comment>
<dbReference type="Proteomes" id="UP000578686">
    <property type="component" value="Unassembled WGS sequence"/>
</dbReference>
<evidence type="ECO:0000313" key="2">
    <source>
        <dbReference type="Proteomes" id="UP000578686"/>
    </source>
</evidence>
<dbReference type="EMBL" id="JAAVJD010000008">
    <property type="protein sequence ID" value="NJQ04484.1"/>
    <property type="molecule type" value="Genomic_DNA"/>
</dbReference>
<protein>
    <submittedName>
        <fullName evidence="1">Uncharacterized protein</fullName>
    </submittedName>
</protein>
<name>A0A7X6HXT9_9ACTN</name>
<gene>
    <name evidence="1" type="ORF">HCN56_02530</name>
</gene>
<reference evidence="1 2" key="1">
    <citation type="submission" date="2020-03" db="EMBL/GenBank/DDBJ databases">
        <title>Draft genome of Streptomyces sp. ventii, isolated from the Axial Seamount in the Pacific Ocean, and resequencing of the two type strains Streptomyces lonarensis strain NCL 716 and Streptomyces bohaiensis strain 11A07.</title>
        <authorList>
            <person name="Loughran R.M."/>
            <person name="Pfannmuller K.M."/>
            <person name="Wasson B.J."/>
            <person name="Deadmond M.C."/>
            <person name="Paddock B.E."/>
            <person name="Koyack M.J."/>
            <person name="Gallegos D.A."/>
            <person name="Mitchell E.A."/>
            <person name="Ushijima B."/>
            <person name="Saw J.H."/>
            <person name="Mcphail K.L."/>
            <person name="Videau P."/>
        </authorList>
    </citation>
    <scope>NUCLEOTIDE SEQUENCE [LARGE SCALE GENOMIC DNA]</scope>
    <source>
        <strain evidence="1 2">NCL716</strain>
    </source>
</reference>
<proteinExistence type="predicted"/>
<keyword evidence="2" id="KW-1185">Reference proteome</keyword>
<accession>A0A7X6HXT9</accession>
<sequence length="48" mass="4917">MTSDLDRLQEMPAQFEGVTAACTVTCGDSGTCSGGGTCMLTGDQKPML</sequence>
<organism evidence="1 2">
    <name type="scientific">Streptomyces lonarensis</name>
    <dbReference type="NCBI Taxonomy" id="700599"/>
    <lineage>
        <taxon>Bacteria</taxon>
        <taxon>Bacillati</taxon>
        <taxon>Actinomycetota</taxon>
        <taxon>Actinomycetes</taxon>
        <taxon>Kitasatosporales</taxon>
        <taxon>Streptomycetaceae</taxon>
        <taxon>Streptomyces</taxon>
    </lineage>
</organism>
<dbReference type="RefSeq" id="WP_167967783.1">
    <property type="nucleotide sequence ID" value="NZ_BHZG01000013.1"/>
</dbReference>